<dbReference type="Pfam" id="PF20656">
    <property type="entry name" value="MS_N"/>
    <property type="match status" value="1"/>
</dbReference>
<feature type="domain" description="Malate synthase N-terminal" evidence="15">
    <location>
        <begin position="17"/>
        <end position="71"/>
    </location>
</feature>
<dbReference type="PANTHER" id="PTHR42739:SF1">
    <property type="entry name" value="MALATE SYNTHASE G"/>
    <property type="match status" value="1"/>
</dbReference>
<evidence type="ECO:0000259" key="17">
    <source>
        <dbReference type="Pfam" id="PF20659"/>
    </source>
</evidence>
<comment type="caution">
    <text evidence="18">The sequence shown here is derived from an EMBL/GenBank/DDBJ whole genome shotgun (WGS) entry which is preliminary data.</text>
</comment>
<organism evidence="18 19">
    <name type="scientific">Hasllibacter halocynthiae</name>
    <dbReference type="NCBI Taxonomy" id="595589"/>
    <lineage>
        <taxon>Bacteria</taxon>
        <taxon>Pseudomonadati</taxon>
        <taxon>Pseudomonadota</taxon>
        <taxon>Alphaproteobacteria</taxon>
        <taxon>Rhodobacterales</taxon>
        <taxon>Roseobacteraceae</taxon>
        <taxon>Hasllibacter</taxon>
    </lineage>
</organism>
<dbReference type="EMBL" id="PVTT01000001">
    <property type="protein sequence ID" value="PRY95549.1"/>
    <property type="molecule type" value="Genomic_DNA"/>
</dbReference>
<keyword evidence="8 10" id="KW-0558">Oxidation</keyword>
<accession>A0A2T0X9E8</accession>
<evidence type="ECO:0000256" key="7">
    <source>
        <dbReference type="ARBA" id="ARBA00022842"/>
    </source>
</evidence>
<dbReference type="InterPro" id="IPR048357">
    <property type="entry name" value="MSG_insertion"/>
</dbReference>
<dbReference type="GO" id="GO:0006099">
    <property type="term" value="P:tricarboxylic acid cycle"/>
    <property type="evidence" value="ECO:0007669"/>
    <property type="project" value="UniProtKB-KW"/>
</dbReference>
<evidence type="ECO:0000256" key="2">
    <source>
        <dbReference type="ARBA" id="ARBA00022435"/>
    </source>
</evidence>
<dbReference type="InterPro" id="IPR001465">
    <property type="entry name" value="Malate_synthase_TIM"/>
</dbReference>
<feature type="binding site" evidence="10">
    <location>
        <position position="329"/>
    </location>
    <ligand>
        <name>glyoxylate</name>
        <dbReference type="ChEBI" id="CHEBI:36655"/>
    </ligand>
</feature>
<keyword evidence="2 10" id="KW-0329">Glyoxylate bypass</keyword>
<feature type="binding site" evidence="10">
    <location>
        <position position="302"/>
    </location>
    <ligand>
        <name>acetyl-CoA</name>
        <dbReference type="ChEBI" id="CHEBI:57288"/>
    </ligand>
</feature>
<dbReference type="Pfam" id="PF20658">
    <property type="entry name" value="MSG_insertion"/>
    <property type="match status" value="1"/>
</dbReference>
<evidence type="ECO:0000256" key="6">
    <source>
        <dbReference type="ARBA" id="ARBA00022723"/>
    </source>
</evidence>
<protein>
    <recommendedName>
        <fullName evidence="10 11">Malate synthase G</fullName>
        <ecNumber evidence="10 11">2.3.3.9</ecNumber>
    </recommendedName>
</protein>
<feature type="modified residue" description="Cysteine sulfenic acid (-SOH)" evidence="10">
    <location>
        <position position="606"/>
    </location>
</feature>
<feature type="domain" description="Malate synthase TIM barrel" evidence="14">
    <location>
        <begin position="326"/>
        <end position="567"/>
    </location>
</feature>
<feature type="binding site" evidence="10">
    <location>
        <position position="420"/>
    </location>
    <ligand>
        <name>glyoxylate</name>
        <dbReference type="ChEBI" id="CHEBI:36655"/>
    </ligand>
</feature>
<feature type="binding site" evidence="10">
    <location>
        <position position="448"/>
    </location>
    <ligand>
        <name>Mg(2+)</name>
        <dbReference type="ChEBI" id="CHEBI:18420"/>
    </ligand>
</feature>
<dbReference type="InterPro" id="IPR048356">
    <property type="entry name" value="MS_N"/>
</dbReference>
<dbReference type="GO" id="GO:0009436">
    <property type="term" value="P:glyoxylate catabolic process"/>
    <property type="evidence" value="ECO:0007669"/>
    <property type="project" value="TreeGrafter"/>
</dbReference>
<dbReference type="GO" id="GO:0000287">
    <property type="term" value="F:magnesium ion binding"/>
    <property type="evidence" value="ECO:0007669"/>
    <property type="project" value="TreeGrafter"/>
</dbReference>
<dbReference type="GO" id="GO:0005829">
    <property type="term" value="C:cytosol"/>
    <property type="evidence" value="ECO:0007669"/>
    <property type="project" value="TreeGrafter"/>
</dbReference>
<keyword evidence="19" id="KW-1185">Reference proteome</keyword>
<dbReference type="NCBIfam" id="NF002825">
    <property type="entry name" value="PRK02999.1"/>
    <property type="match status" value="1"/>
</dbReference>
<evidence type="ECO:0000256" key="10">
    <source>
        <dbReference type="HAMAP-Rule" id="MF_00641"/>
    </source>
</evidence>
<dbReference type="InterPro" id="IPR046363">
    <property type="entry name" value="MS_N_TIM-barrel_dom"/>
</dbReference>
<comment type="catalytic activity">
    <reaction evidence="9 10 13">
        <text>glyoxylate + acetyl-CoA + H2O = (S)-malate + CoA + H(+)</text>
        <dbReference type="Rhea" id="RHEA:18181"/>
        <dbReference type="ChEBI" id="CHEBI:15377"/>
        <dbReference type="ChEBI" id="CHEBI:15378"/>
        <dbReference type="ChEBI" id="CHEBI:15589"/>
        <dbReference type="ChEBI" id="CHEBI:36655"/>
        <dbReference type="ChEBI" id="CHEBI:57287"/>
        <dbReference type="ChEBI" id="CHEBI:57288"/>
        <dbReference type="EC" id="2.3.3.9"/>
    </reaction>
</comment>
<feature type="domain" description="Malate synthase C-terminal" evidence="17">
    <location>
        <begin position="581"/>
        <end position="661"/>
    </location>
</feature>
<dbReference type="Pfam" id="PF01274">
    <property type="entry name" value="MS_TIM-barrel"/>
    <property type="match status" value="1"/>
</dbReference>
<comment type="subunit">
    <text evidence="10">Monomer.</text>
</comment>
<feature type="active site" description="Proton donor" evidence="10 12">
    <location>
        <position position="620"/>
    </location>
</feature>
<comment type="caution">
    <text evidence="10">Lacks conserved residue(s) required for the propagation of feature annotation.</text>
</comment>
<evidence type="ECO:0000256" key="3">
    <source>
        <dbReference type="ARBA" id="ARBA00022490"/>
    </source>
</evidence>
<dbReference type="OrthoDB" id="9762054at2"/>
<evidence type="ECO:0000259" key="16">
    <source>
        <dbReference type="Pfam" id="PF20658"/>
    </source>
</evidence>
<dbReference type="Pfam" id="PF20659">
    <property type="entry name" value="MS_C"/>
    <property type="match status" value="1"/>
</dbReference>
<evidence type="ECO:0000259" key="14">
    <source>
        <dbReference type="Pfam" id="PF01274"/>
    </source>
</evidence>
<dbReference type="EC" id="2.3.3.9" evidence="10 11"/>
<feature type="active site" description="Proton acceptor" evidence="10 12">
    <location>
        <position position="329"/>
    </location>
</feature>
<evidence type="ECO:0000313" key="18">
    <source>
        <dbReference type="EMBL" id="PRY95549.1"/>
    </source>
</evidence>
<feature type="binding site" evidence="10">
    <location>
        <position position="420"/>
    </location>
    <ligand>
        <name>Mg(2+)</name>
        <dbReference type="ChEBI" id="CHEBI:18420"/>
    </ligand>
</feature>
<keyword evidence="7 10" id="KW-0460">Magnesium</keyword>
<evidence type="ECO:0000256" key="8">
    <source>
        <dbReference type="ARBA" id="ARBA00023097"/>
    </source>
</evidence>
<evidence type="ECO:0000256" key="13">
    <source>
        <dbReference type="RuleBase" id="RU003572"/>
    </source>
</evidence>
<feature type="binding site" evidence="10">
    <location>
        <position position="118"/>
    </location>
    <ligand>
        <name>acetyl-CoA</name>
        <dbReference type="ChEBI" id="CHEBI:57288"/>
    </ligand>
</feature>
<dbReference type="GO" id="GO:0004474">
    <property type="term" value="F:malate synthase activity"/>
    <property type="evidence" value="ECO:0007669"/>
    <property type="project" value="UniProtKB-UniRule"/>
</dbReference>
<dbReference type="UniPathway" id="UPA00703">
    <property type="reaction ID" value="UER00720"/>
</dbReference>
<keyword evidence="5 10" id="KW-0808">Transferase</keyword>
<evidence type="ECO:0000259" key="15">
    <source>
        <dbReference type="Pfam" id="PF20656"/>
    </source>
</evidence>
<keyword evidence="3 10" id="KW-0963">Cytoplasm</keyword>
<dbReference type="InterPro" id="IPR006253">
    <property type="entry name" value="Malate_synthG"/>
</dbReference>
<evidence type="ECO:0000256" key="12">
    <source>
        <dbReference type="PIRSR" id="PIRSR601465-50"/>
    </source>
</evidence>
<evidence type="ECO:0000256" key="5">
    <source>
        <dbReference type="ARBA" id="ARBA00022679"/>
    </source>
</evidence>
<dbReference type="RefSeq" id="WP_106159916.1">
    <property type="nucleotide sequence ID" value="NZ_PVTT01000001.1"/>
</dbReference>
<dbReference type="AlphaFoldDB" id="A0A2T0X9E8"/>
<sequence>MSERIETHGLSIDGALYELIEERALPGTGVEGDAFWAGLARLLDRFGPRNQALLDRREEIQDRIDAWHRDRRGQAIDMGEYEAFLREIGYIVPEGPDFEIGTQNVDPEIAEIAGPQLVVPIMNARYALNAANARWGNLYDAFYGTDAIMEAPAGRGYDPERGAKVIAEAKDFLDRTVPLEGLGWAEVTGLAVRDGALVAEPGGAALVRPSAFVGSGDGRFVFRHNGLGVEVRVEPEGPIGKDDPAGIDSVWLESALSAIMDCEDSVAAVDGEDKALAYGNWLGLMKGDLTEEVAKGDRTFTRRLKPDIPLTGPDGTAVTLKGRALMLVRNVGHLMRTPAVTVEGEEQFEGLLDAAVTTLCAMHDLAKTEGPRNSARGSVYVVKPKMHGPEEVAFAVEVFDFVEDMLGLPRNTVKLGIMDEERRTSANLKECIRAAKDRVAFINTGFLDRTGDEIHTSMEAGPMVPKGEMKSQPWIEAYEDRNVDIGLACGLRGRAQIGKGMWAMPDRMGDMLREKIAHPAAGANTAWVPSPTAATLHAMHYHQVDVAERQRELAAGGQRRSLEDLLTIPLMEGRNLSDDEVRAEVDNNAQGILGYVVRWVDAGVGCSKVPDIHDVGLMEDRATCRISSQALANWLYHGVISEEQVDEGLRKMAAKVDAQNAGDPGYRDMAPGFDGPAFKAARALVVEGREQPSGYTEPLLHEWRRVAKAS</sequence>
<keyword evidence="4 10" id="KW-0816">Tricarboxylic acid cycle</keyword>
<dbReference type="Gene3D" id="1.20.1220.12">
    <property type="entry name" value="Malate synthase, domain III"/>
    <property type="match status" value="1"/>
</dbReference>
<evidence type="ECO:0000256" key="4">
    <source>
        <dbReference type="ARBA" id="ARBA00022532"/>
    </source>
</evidence>
<comment type="pathway">
    <text evidence="10 13">Carbohydrate metabolism; glyoxylate cycle; (S)-malate from isocitrate: step 2/2.</text>
</comment>
<evidence type="ECO:0000256" key="11">
    <source>
        <dbReference type="NCBIfam" id="TIGR01345"/>
    </source>
</evidence>
<dbReference type="InterPro" id="IPR044856">
    <property type="entry name" value="Malate_synth_C_sf"/>
</dbReference>
<name>A0A2T0X9E8_9RHOB</name>
<reference evidence="18 19" key="1">
    <citation type="submission" date="2018-03" db="EMBL/GenBank/DDBJ databases">
        <title>Genomic Encyclopedia of Archaeal and Bacterial Type Strains, Phase II (KMG-II): from individual species to whole genera.</title>
        <authorList>
            <person name="Goeker M."/>
        </authorList>
    </citation>
    <scope>NUCLEOTIDE SEQUENCE [LARGE SCALE GENOMIC DNA]</scope>
    <source>
        <strain evidence="18 19">DSM 29318</strain>
    </source>
</reference>
<feature type="binding site" evidence="10">
    <location>
        <begin position="125"/>
        <end position="126"/>
    </location>
    <ligand>
        <name>acetyl-CoA</name>
        <dbReference type="ChEBI" id="CHEBI:57288"/>
    </ligand>
</feature>
<dbReference type="InterPro" id="IPR048355">
    <property type="entry name" value="MS_C"/>
</dbReference>
<evidence type="ECO:0000256" key="9">
    <source>
        <dbReference type="ARBA" id="ARBA00047918"/>
    </source>
</evidence>
<comment type="function">
    <text evidence="10">Involved in the glycolate utilization. Catalyzes the condensation and subsequent hydrolysis of acetyl-coenzyme A (acetyl-CoA) and glyoxylate to form malate and CoA.</text>
</comment>
<evidence type="ECO:0000256" key="1">
    <source>
        <dbReference type="ARBA" id="ARBA00001946"/>
    </source>
</evidence>
<keyword evidence="6 10" id="KW-0479">Metal-binding</keyword>
<dbReference type="Gene3D" id="3.20.20.360">
    <property type="entry name" value="Malate synthase, domain 3"/>
    <property type="match status" value="2"/>
</dbReference>
<comment type="similarity">
    <text evidence="10 13">Belongs to the malate synthase family. GlcB subfamily.</text>
</comment>
<feature type="binding site" evidence="10">
    <location>
        <position position="265"/>
    </location>
    <ligand>
        <name>acetyl-CoA</name>
        <dbReference type="ChEBI" id="CHEBI:57288"/>
    </ligand>
</feature>
<feature type="binding site" evidence="10">
    <location>
        <begin position="445"/>
        <end position="448"/>
    </location>
    <ligand>
        <name>glyoxylate</name>
        <dbReference type="ChEBI" id="CHEBI:36655"/>
    </ligand>
</feature>
<dbReference type="NCBIfam" id="TIGR01345">
    <property type="entry name" value="malate_syn_G"/>
    <property type="match status" value="1"/>
</dbReference>
<dbReference type="InterPro" id="IPR011076">
    <property type="entry name" value="Malate_synth_sf"/>
</dbReference>
<comment type="cofactor">
    <cofactor evidence="1 10">
        <name>Mg(2+)</name>
        <dbReference type="ChEBI" id="CHEBI:18420"/>
    </cofactor>
</comment>
<dbReference type="HAMAP" id="MF_00641">
    <property type="entry name" value="Malate_synth_G"/>
    <property type="match status" value="1"/>
</dbReference>
<comment type="subcellular location">
    <subcellularLocation>
        <location evidence="10 13">Cytoplasm</location>
    </subcellularLocation>
</comment>
<feature type="binding site" evidence="10">
    <location>
        <position position="529"/>
    </location>
    <ligand>
        <name>acetyl-CoA</name>
        <dbReference type="ChEBI" id="CHEBI:57288"/>
    </ligand>
</feature>
<dbReference type="Proteomes" id="UP000238801">
    <property type="component" value="Unassembled WGS sequence"/>
</dbReference>
<proteinExistence type="inferred from homology"/>
<evidence type="ECO:0000313" key="19">
    <source>
        <dbReference type="Proteomes" id="UP000238801"/>
    </source>
</evidence>
<feature type="domain" description="Malate synthase G alpha-beta insertion" evidence="16">
    <location>
        <begin position="157"/>
        <end position="214"/>
    </location>
</feature>
<dbReference type="GO" id="GO:0006097">
    <property type="term" value="P:glyoxylate cycle"/>
    <property type="evidence" value="ECO:0007669"/>
    <property type="project" value="UniProtKB-UniRule"/>
</dbReference>
<gene>
    <name evidence="10" type="primary">glcB</name>
    <name evidence="18" type="ORF">BCF33_1170</name>
</gene>
<dbReference type="SUPFAM" id="SSF51645">
    <property type="entry name" value="Malate synthase G"/>
    <property type="match status" value="1"/>
</dbReference>
<dbReference type="PANTHER" id="PTHR42739">
    <property type="entry name" value="MALATE SYNTHASE G"/>
    <property type="match status" value="1"/>
</dbReference>